<organism evidence="2 4">
    <name type="scientific">Cymbomonas tetramitiformis</name>
    <dbReference type="NCBI Taxonomy" id="36881"/>
    <lineage>
        <taxon>Eukaryota</taxon>
        <taxon>Viridiplantae</taxon>
        <taxon>Chlorophyta</taxon>
        <taxon>Pyramimonadophyceae</taxon>
        <taxon>Pyramimonadales</taxon>
        <taxon>Pyramimonadaceae</taxon>
        <taxon>Cymbomonas</taxon>
    </lineage>
</organism>
<evidence type="ECO:0000313" key="4">
    <source>
        <dbReference type="Proteomes" id="UP001190700"/>
    </source>
</evidence>
<dbReference type="EMBL" id="LGRX02028469">
    <property type="protein sequence ID" value="KAK3248030.1"/>
    <property type="molecule type" value="Genomic_DNA"/>
</dbReference>
<protein>
    <submittedName>
        <fullName evidence="2">Uncharacterized protein</fullName>
    </submittedName>
</protein>
<name>A0AAE0EWQ5_9CHLO</name>
<feature type="compositionally biased region" description="Polar residues" evidence="1">
    <location>
        <begin position="519"/>
        <end position="529"/>
    </location>
</feature>
<feature type="compositionally biased region" description="Low complexity" evidence="1">
    <location>
        <begin position="562"/>
        <end position="577"/>
    </location>
</feature>
<dbReference type="EMBL" id="LGRX02032837">
    <property type="protein sequence ID" value="KAK3243473.1"/>
    <property type="molecule type" value="Genomic_DNA"/>
</dbReference>
<evidence type="ECO:0000256" key="1">
    <source>
        <dbReference type="SAM" id="MobiDB-lite"/>
    </source>
</evidence>
<dbReference type="AlphaFoldDB" id="A0AAE0EWQ5"/>
<reference evidence="2" key="2">
    <citation type="submission" date="2023-06" db="EMBL/GenBank/DDBJ databases">
        <title>Long-read-based genome assembly of the green algal bacterivore Cymbomonas tetramitiformis.</title>
        <authorList>
            <person name="Gyaltshen Y."/>
            <person name="Rozenberg A."/>
            <person name="Paasch A."/>
            <person name="Burns J.A."/>
            <person name="Warring S."/>
            <person name="Larson R."/>
            <person name="Maurer-Alcala X."/>
            <person name="Dacks J."/>
            <person name="Kim E."/>
        </authorList>
    </citation>
    <scope>NUCLEOTIDE SEQUENCE</scope>
    <source>
        <strain evidence="2">PLY_AMNH</strain>
    </source>
</reference>
<feature type="region of interest" description="Disordered" evidence="1">
    <location>
        <begin position="505"/>
        <end position="592"/>
    </location>
</feature>
<sequence>MEAQAYELLKERMVSGLTEEQITAMAQVQPVCKLLNDKLAQGMALVAAGGLLMLYKALLLDTGANCNIIPIRTVKQLGLSIFDAETGARVARCDASPAEFTKYCYVDVILAADQLVNLLQGRREANVATRGEWSDSKELVNTTAGEPIYQRGRTLARTDPGHPDLTREQEAASDAEYLSASVQPWLGMAVNPWSDEAEGYVRVTFSRCGEEKNILETEPQWPDFTLVDQKVAKEIKFCVLSEKTRALWELMESLVRHAEGSNERIAPMGSVSGEFRLPFYYERDQRWCYQPLKYIQKVDVMNLRARLKLRYQYRRGKVILMLGKPNAERGKGLHTCELGNKQMHRYSYSEALGQRGEYMPLGRQSAGCSGGLVGTIRQHMEDMICGDELTDLARRHLIEGPQQGTLHVLRTRATPRAKAVYYLCEAHGFYHKHASYGVVFKPEYLASVTRKFDMCSWVTWDKASVVHKAPLSALAIHVEPTLRTEELRAQLARTFVNDLVAAAEADPPAPTGARPAPVLSTTDCTSSLSGGMEDGEEVSSALLLSRSPTHSGGAPPSPPCTRSPSSMSARASSEEPSVSAGYTAAHGAREDEMLTQEMIDSDARARREAIAREAKEAIENLRRQHDASIR</sequence>
<gene>
    <name evidence="3" type="ORF">CYMTET_42490</name>
    <name evidence="2" type="ORF">CYMTET_46875</name>
</gene>
<comment type="caution">
    <text evidence="2">The sequence shown here is derived from an EMBL/GenBank/DDBJ whole genome shotgun (WGS) entry which is preliminary data.</text>
</comment>
<evidence type="ECO:0000313" key="2">
    <source>
        <dbReference type="EMBL" id="KAK3243473.1"/>
    </source>
</evidence>
<keyword evidence="4" id="KW-1185">Reference proteome</keyword>
<reference evidence="2 4" key="1">
    <citation type="journal article" date="2015" name="Genome Biol. Evol.">
        <title>Comparative Genomics of a Bacterivorous Green Alga Reveals Evolutionary Causalities and Consequences of Phago-Mixotrophic Mode of Nutrition.</title>
        <authorList>
            <person name="Burns J.A."/>
            <person name="Paasch A."/>
            <person name="Narechania A."/>
            <person name="Kim E."/>
        </authorList>
    </citation>
    <scope>NUCLEOTIDE SEQUENCE [LARGE SCALE GENOMIC DNA]</scope>
    <source>
        <strain evidence="2">PLY_AMNH</strain>
    </source>
</reference>
<evidence type="ECO:0000313" key="3">
    <source>
        <dbReference type="EMBL" id="KAK3248030.1"/>
    </source>
</evidence>
<proteinExistence type="predicted"/>
<accession>A0AAE0EWQ5</accession>
<dbReference type="Proteomes" id="UP001190700">
    <property type="component" value="Unassembled WGS sequence"/>
</dbReference>